<sequence>MQKENSTTPPVAQLPKLRACEFGPDYTDLFRINPDADLIGALGVAADLADGASQLSGRLAHAINDGELSYLSEIRALGFLSDVVGALCRSAERGLKSAFQAEDAQ</sequence>
<dbReference type="EMBL" id="JAMDGR010000015">
    <property type="protein sequence ID" value="MDD1150375.1"/>
    <property type="molecule type" value="Genomic_DNA"/>
</dbReference>
<reference evidence="1 2" key="1">
    <citation type="submission" date="2022-05" db="EMBL/GenBank/DDBJ databases">
        <title>Novel Pseudomonas spp. Isolated from a Rainbow Trout Aquaculture Facility.</title>
        <authorList>
            <person name="Testerman T."/>
            <person name="Graf J."/>
        </authorList>
    </citation>
    <scope>NUCLEOTIDE SEQUENCE [LARGE SCALE GENOMIC DNA]</scope>
    <source>
        <strain evidence="1 2">ID357</strain>
    </source>
</reference>
<comment type="caution">
    <text evidence="1">The sequence shown here is derived from an EMBL/GenBank/DDBJ whole genome shotgun (WGS) entry which is preliminary data.</text>
</comment>
<protein>
    <recommendedName>
        <fullName evidence="3">DUF3077 domain-containing protein</fullName>
    </recommendedName>
</protein>
<organism evidence="1 2">
    <name type="scientific">Pseudomonas idahonensis</name>
    <dbReference type="NCBI Taxonomy" id="2942628"/>
    <lineage>
        <taxon>Bacteria</taxon>
        <taxon>Pseudomonadati</taxon>
        <taxon>Pseudomonadota</taxon>
        <taxon>Gammaproteobacteria</taxon>
        <taxon>Pseudomonadales</taxon>
        <taxon>Pseudomonadaceae</taxon>
        <taxon>Pseudomonas</taxon>
    </lineage>
</organism>
<name>A0ABT5Q847_9PSED</name>
<dbReference type="RefSeq" id="WP_273923656.1">
    <property type="nucleotide sequence ID" value="NZ_JAMDGR010000015.1"/>
</dbReference>
<dbReference type="Proteomes" id="UP001217610">
    <property type="component" value="Unassembled WGS sequence"/>
</dbReference>
<accession>A0ABT5Q847</accession>
<evidence type="ECO:0000313" key="2">
    <source>
        <dbReference type="Proteomes" id="UP001217610"/>
    </source>
</evidence>
<evidence type="ECO:0008006" key="3">
    <source>
        <dbReference type="Google" id="ProtNLM"/>
    </source>
</evidence>
<gene>
    <name evidence="1" type="ORF">M5G25_19025</name>
</gene>
<proteinExistence type="predicted"/>
<keyword evidence="2" id="KW-1185">Reference proteome</keyword>
<evidence type="ECO:0000313" key="1">
    <source>
        <dbReference type="EMBL" id="MDD1150375.1"/>
    </source>
</evidence>